<dbReference type="OrthoDB" id="24338at2759"/>
<protein>
    <recommendedName>
        <fullName evidence="4">EGF-like domain-containing protein</fullName>
    </recommendedName>
</protein>
<evidence type="ECO:0000313" key="3">
    <source>
        <dbReference type="Proteomes" id="UP000076078"/>
    </source>
</evidence>
<proteinExistence type="predicted"/>
<keyword evidence="3" id="KW-1185">Reference proteome</keyword>
<feature type="signal peptide" evidence="1">
    <location>
        <begin position="1"/>
        <end position="21"/>
    </location>
</feature>
<accession>A0A151ZJP1</accession>
<dbReference type="Proteomes" id="UP000076078">
    <property type="component" value="Unassembled WGS sequence"/>
</dbReference>
<evidence type="ECO:0008006" key="4">
    <source>
        <dbReference type="Google" id="ProtNLM"/>
    </source>
</evidence>
<sequence length="1120" mass="126015">MNNKFTFLFVIVTLLVSVGYGGVINNGLEFIALSLSTNEVQWNTLNIPSVTFNFGFRFTDAGDNLDDFDNSALFFPGSDTYSNVILSMLNVYNISDDRKIFYIQACLPITTIGNCNKIFGTDHVDCAYYMSIYHGQTRESKFTNKEIVQEFKNSSILRIYENSKLPILTGLQLNVYQNLVTLIMQIEYYGRGLSEIGVEIYTASGQLLVYTLYSFQYQMDNYYIETMFDPIVDGYKGYRIHNIYIDDAEININQYNTSQLHTMFNVSTFSLPKGQPPTRYTSLFTHSNNPSNPKVSQGDTYTIEMADAYLKSYDIPIYCTSYIYNYCQFLHINSTWVKIYNTITPFYMNNANTDTQYQSSTDYVSTIASIISLYKNGDMPPKVKKIQYSVSEIYQLQPFYIELNFTIQLQDAYAQYFEITDPNIDPFSILQLVAGNYTNSVIGTYFLFDSYNQDLTEFDVIIRDSKSISNTIQAKGPPTTPRDYVNDLDIEILGQITVFDLTNTTETSIPLIIKSHTQSGEDQIQGLMLGNVYGNSILPVGVVDYNGIQSQFLYSDSNYTLFQTYLTISAYNSLNIYYQGDFNIVMEFTNSGGYLNYSAITSMCFTIVQPPFQPTIVTSLTMSPSNTININETSEILVNIQTKGQIVNQAQIVYYQNGNILNSPTSNVLSNCNQPTYSYSTLVSDILCVIPIVGLLGVEIYPYLQLTVQGVVQTVYNYQLQESGYPSFISVQGPPDNGLVPNITYFETSFNWTTNTITINYNIDNQCPYAVMNIIQFVIFNKQMPTMPFGPGTDLTVTQSQSSGTFSIDLCNLPGFAFWYQDIGIYINIPSYFPNDKSYQFPYIYLIEMDPNNQSFPINPLGCDFSGPRLVNVGILNPQSVYDTTNQGYSVTLFYDITDDLTGFNNLLGSIKLKEGANEETGEFYIQPIQFNASALVSGNIRNGRYQFTIQIPQYTNGTYEFSISNITDNQGNSRPFTYQNILIINGGTPLTINAYSSEPSPTLPVLTGVTVTGTNPELLSITISTNGEASSAYILPIGLNLSGYVYASPILNSSQFQITRIDPIGLNTGTYYFAVCLNSNSLKTICYSPFDLQSMNFANSFPNYSPVYYPPPSVTNQFS</sequence>
<evidence type="ECO:0000313" key="2">
    <source>
        <dbReference type="EMBL" id="KYQ94166.1"/>
    </source>
</evidence>
<keyword evidence="1" id="KW-0732">Signal</keyword>
<organism evidence="2 3">
    <name type="scientific">Tieghemostelium lacteum</name>
    <name type="common">Slime mold</name>
    <name type="synonym">Dictyostelium lacteum</name>
    <dbReference type="NCBI Taxonomy" id="361077"/>
    <lineage>
        <taxon>Eukaryota</taxon>
        <taxon>Amoebozoa</taxon>
        <taxon>Evosea</taxon>
        <taxon>Eumycetozoa</taxon>
        <taxon>Dictyostelia</taxon>
        <taxon>Dictyosteliales</taxon>
        <taxon>Raperosteliaceae</taxon>
        <taxon>Tieghemostelium</taxon>
    </lineage>
</organism>
<reference evidence="2 3" key="1">
    <citation type="submission" date="2015-12" db="EMBL/GenBank/DDBJ databases">
        <title>Dictyostelia acquired genes for synthesis and detection of signals that induce cell-type specialization by lateral gene transfer from prokaryotes.</title>
        <authorList>
            <person name="Gloeckner G."/>
            <person name="Schaap P."/>
        </authorList>
    </citation>
    <scope>NUCLEOTIDE SEQUENCE [LARGE SCALE GENOMIC DNA]</scope>
    <source>
        <strain evidence="2 3">TK</strain>
    </source>
</reference>
<evidence type="ECO:0000256" key="1">
    <source>
        <dbReference type="SAM" id="SignalP"/>
    </source>
</evidence>
<gene>
    <name evidence="2" type="ORF">DLAC_04456</name>
</gene>
<dbReference type="InParanoid" id="A0A151ZJP1"/>
<comment type="caution">
    <text evidence="2">The sequence shown here is derived from an EMBL/GenBank/DDBJ whole genome shotgun (WGS) entry which is preliminary data.</text>
</comment>
<dbReference type="AlphaFoldDB" id="A0A151ZJP1"/>
<name>A0A151ZJP1_TIELA</name>
<dbReference type="EMBL" id="LODT01000022">
    <property type="protein sequence ID" value="KYQ94166.1"/>
    <property type="molecule type" value="Genomic_DNA"/>
</dbReference>
<feature type="chain" id="PRO_5007593396" description="EGF-like domain-containing protein" evidence="1">
    <location>
        <begin position="22"/>
        <end position="1120"/>
    </location>
</feature>